<evidence type="ECO:0000256" key="4">
    <source>
        <dbReference type="PROSITE-ProRule" id="PRU00283"/>
    </source>
</evidence>
<dbReference type="GO" id="GO:0008574">
    <property type="term" value="F:plus-end-directed microtubule motor activity"/>
    <property type="evidence" value="ECO:0007669"/>
    <property type="project" value="TreeGrafter"/>
</dbReference>
<sequence length="594" mass="67425">MDIVLSVEPKRSRLYLRAWLPIYAEKLYCEGGNNGTKEKFLRCGAVPCTSRQGWVLFSEVLDFNSRLFFLYNPFTNEVIELPILEKRYRKATFSLSVNSSDCIIIAFWIQKQYLYIKTCRPGDESWETFRSSGEYISDSIMKLAYASEFFYCVFSDGKMGAFNIKQQSWKVLSHQLPMRFYVDLTLFDAFNGDLLLSIRHGDGWKFWRFHLLETKWVVVEDEFIKKQVIFRAGHTSLAIPAVGNAKKYAGRMLSMRWFDYGLAAEDYRNWGRDRLQKIWIQPPFQRTWRACDLLNSNNGKTTVKSGKLVLVDLAGSEKVEKTGAEGRVLEEAKTINKSLSALGNVINALTCGSPGKTNHIPYRDSKLTRILQDALVSFLLSLHFACHTAIIFELKISFLLQGGNSRTALLCCCSPSSSNASESLSTLRFGTRAKHIKASPRPHCNEDHYAKNLGASHATKDESMERILNKMRERLDVEGVNLLEELFILEGIFFDPNSVEELDQAFEDVTTQTVSALHQAVEDLVCNTEELKRVNKALKARIATAESLKARITAAETINALQTEAVENGNTNVLQKISDLLSLSVSWIRSFFAF</sequence>
<dbReference type="GO" id="GO:0030705">
    <property type="term" value="P:cytoskeleton-dependent intracellular transport"/>
    <property type="evidence" value="ECO:0007669"/>
    <property type="project" value="TreeGrafter"/>
</dbReference>
<dbReference type="InterPro" id="IPR036961">
    <property type="entry name" value="Kinesin_motor_dom_sf"/>
</dbReference>
<dbReference type="InterPro" id="IPR027640">
    <property type="entry name" value="Kinesin-like_fam"/>
</dbReference>
<dbReference type="GO" id="GO:0008017">
    <property type="term" value="F:microtubule binding"/>
    <property type="evidence" value="ECO:0007669"/>
    <property type="project" value="InterPro"/>
</dbReference>
<reference evidence="8" key="2">
    <citation type="submission" date="2023-02" db="EMBL/GenBank/DDBJ databases">
        <authorList>
            <person name="Swenson N.G."/>
            <person name="Wegrzyn J.L."/>
            <person name="Mcevoy S.L."/>
        </authorList>
    </citation>
    <scope>NUCLEOTIDE SEQUENCE</scope>
    <source>
        <strain evidence="8">91603</strain>
        <tissue evidence="8">Leaf</tissue>
    </source>
</reference>
<evidence type="ECO:0000256" key="3">
    <source>
        <dbReference type="ARBA" id="ARBA00023175"/>
    </source>
</evidence>
<dbReference type="InterPro" id="IPR001752">
    <property type="entry name" value="Kinesin_motor_dom"/>
</dbReference>
<accession>A0AAD5J7M7</accession>
<keyword evidence="6" id="KW-0175">Coiled coil</keyword>
<keyword evidence="3 5" id="KW-0505">Motor protein</keyword>
<dbReference type="InterPro" id="IPR005174">
    <property type="entry name" value="KIB1-4_b-propeller"/>
</dbReference>
<comment type="caution">
    <text evidence="8">The sequence shown here is derived from an EMBL/GenBank/DDBJ whole genome shotgun (WGS) entry which is preliminary data.</text>
</comment>
<name>A0AAD5J7M7_ACENE</name>
<dbReference type="PROSITE" id="PS00411">
    <property type="entry name" value="KINESIN_MOTOR_1"/>
    <property type="match status" value="1"/>
</dbReference>
<dbReference type="PANTHER" id="PTHR24115:SF9">
    <property type="entry name" value="KINESIN HEAVY CHAIN"/>
    <property type="match status" value="1"/>
</dbReference>
<comment type="similarity">
    <text evidence="4 5">Belongs to the TRAFAC class myosin-kinesin ATPase superfamily. Kinesin family.</text>
</comment>
<evidence type="ECO:0000256" key="1">
    <source>
        <dbReference type="ARBA" id="ARBA00022741"/>
    </source>
</evidence>
<comment type="caution">
    <text evidence="4">Lacks conserved residue(s) required for the propagation of feature annotation.</text>
</comment>
<evidence type="ECO:0000256" key="5">
    <source>
        <dbReference type="RuleBase" id="RU000394"/>
    </source>
</evidence>
<dbReference type="GO" id="GO:0016887">
    <property type="term" value="F:ATP hydrolysis activity"/>
    <property type="evidence" value="ECO:0007669"/>
    <property type="project" value="TreeGrafter"/>
</dbReference>
<dbReference type="PRINTS" id="PR00380">
    <property type="entry name" value="KINESINHEAVY"/>
</dbReference>
<evidence type="ECO:0000313" key="8">
    <source>
        <dbReference type="EMBL" id="KAI9187017.1"/>
    </source>
</evidence>
<dbReference type="SMART" id="SM00129">
    <property type="entry name" value="KISc"/>
    <property type="match status" value="1"/>
</dbReference>
<dbReference type="GO" id="GO:0005874">
    <property type="term" value="C:microtubule"/>
    <property type="evidence" value="ECO:0007669"/>
    <property type="project" value="UniProtKB-KW"/>
</dbReference>
<dbReference type="GO" id="GO:0007018">
    <property type="term" value="P:microtubule-based movement"/>
    <property type="evidence" value="ECO:0007669"/>
    <property type="project" value="InterPro"/>
</dbReference>
<keyword evidence="5" id="KW-0493">Microtubule</keyword>
<dbReference type="EMBL" id="JAJSOW010000100">
    <property type="protein sequence ID" value="KAI9187017.1"/>
    <property type="molecule type" value="Genomic_DNA"/>
</dbReference>
<dbReference type="GO" id="GO:0005524">
    <property type="term" value="F:ATP binding"/>
    <property type="evidence" value="ECO:0007669"/>
    <property type="project" value="UniProtKB-KW"/>
</dbReference>
<keyword evidence="2 5" id="KW-0067">ATP-binding</keyword>
<evidence type="ECO:0000256" key="6">
    <source>
        <dbReference type="SAM" id="Coils"/>
    </source>
</evidence>
<dbReference type="SUPFAM" id="SSF52540">
    <property type="entry name" value="P-loop containing nucleoside triphosphate hydrolases"/>
    <property type="match status" value="1"/>
</dbReference>
<dbReference type="InterPro" id="IPR019821">
    <property type="entry name" value="Kinesin_motor_CS"/>
</dbReference>
<feature type="coiled-coil region" evidence="6">
    <location>
        <begin position="521"/>
        <end position="548"/>
    </location>
</feature>
<dbReference type="Pfam" id="PF00225">
    <property type="entry name" value="Kinesin"/>
    <property type="match status" value="1"/>
</dbReference>
<dbReference type="Pfam" id="PF03478">
    <property type="entry name" value="Beta-prop_KIB1-4"/>
    <property type="match status" value="1"/>
</dbReference>
<dbReference type="PROSITE" id="PS50067">
    <property type="entry name" value="KINESIN_MOTOR_2"/>
    <property type="match status" value="1"/>
</dbReference>
<organism evidence="8 9">
    <name type="scientific">Acer negundo</name>
    <name type="common">Box elder</name>
    <dbReference type="NCBI Taxonomy" id="4023"/>
    <lineage>
        <taxon>Eukaryota</taxon>
        <taxon>Viridiplantae</taxon>
        <taxon>Streptophyta</taxon>
        <taxon>Embryophyta</taxon>
        <taxon>Tracheophyta</taxon>
        <taxon>Spermatophyta</taxon>
        <taxon>Magnoliopsida</taxon>
        <taxon>eudicotyledons</taxon>
        <taxon>Gunneridae</taxon>
        <taxon>Pentapetalae</taxon>
        <taxon>rosids</taxon>
        <taxon>malvids</taxon>
        <taxon>Sapindales</taxon>
        <taxon>Sapindaceae</taxon>
        <taxon>Hippocastanoideae</taxon>
        <taxon>Acereae</taxon>
        <taxon>Acer</taxon>
    </lineage>
</organism>
<keyword evidence="1 5" id="KW-0547">Nucleotide-binding</keyword>
<dbReference type="Proteomes" id="UP001064489">
    <property type="component" value="Chromosome 3"/>
</dbReference>
<evidence type="ECO:0000256" key="2">
    <source>
        <dbReference type="ARBA" id="ARBA00022840"/>
    </source>
</evidence>
<protein>
    <recommendedName>
        <fullName evidence="5">Kinesin-like protein</fullName>
    </recommendedName>
</protein>
<feature type="domain" description="Kinesin motor" evidence="7">
    <location>
        <begin position="296"/>
        <end position="436"/>
    </location>
</feature>
<dbReference type="InterPro" id="IPR027417">
    <property type="entry name" value="P-loop_NTPase"/>
</dbReference>
<evidence type="ECO:0000259" key="7">
    <source>
        <dbReference type="PROSITE" id="PS50067"/>
    </source>
</evidence>
<proteinExistence type="inferred from homology"/>
<dbReference type="Gene3D" id="3.40.850.10">
    <property type="entry name" value="Kinesin motor domain"/>
    <property type="match status" value="1"/>
</dbReference>
<keyword evidence="9" id="KW-1185">Reference proteome</keyword>
<reference evidence="8" key="1">
    <citation type="journal article" date="2022" name="Plant J.">
        <title>Strategies of tolerance reflected in two North American maple genomes.</title>
        <authorList>
            <person name="McEvoy S.L."/>
            <person name="Sezen U.U."/>
            <person name="Trouern-Trend A."/>
            <person name="McMahon S.M."/>
            <person name="Schaberg P.G."/>
            <person name="Yang J."/>
            <person name="Wegrzyn J.L."/>
            <person name="Swenson N.G."/>
        </authorList>
    </citation>
    <scope>NUCLEOTIDE SEQUENCE</scope>
    <source>
        <strain evidence="8">91603</strain>
    </source>
</reference>
<gene>
    <name evidence="8" type="ORF">LWI28_023444</name>
</gene>
<dbReference type="PANTHER" id="PTHR24115">
    <property type="entry name" value="KINESIN-RELATED"/>
    <property type="match status" value="1"/>
</dbReference>
<dbReference type="GO" id="GO:0005871">
    <property type="term" value="C:kinesin complex"/>
    <property type="evidence" value="ECO:0007669"/>
    <property type="project" value="TreeGrafter"/>
</dbReference>
<evidence type="ECO:0000313" key="9">
    <source>
        <dbReference type="Proteomes" id="UP001064489"/>
    </source>
</evidence>
<dbReference type="AlphaFoldDB" id="A0AAD5J7M7"/>